<dbReference type="Proteomes" id="UP000278149">
    <property type="component" value="Unassembled WGS sequence"/>
</dbReference>
<dbReference type="EMBL" id="RCOR01000037">
    <property type="protein sequence ID" value="RSN67992.1"/>
    <property type="molecule type" value="Genomic_DNA"/>
</dbReference>
<comment type="caution">
    <text evidence="2">The sequence shown here is derived from an EMBL/GenBank/DDBJ whole genome shotgun (WGS) entry which is preliminary data.</text>
</comment>
<dbReference type="InterPro" id="IPR002934">
    <property type="entry name" value="Polymerase_NTP_transf_dom"/>
</dbReference>
<dbReference type="GO" id="GO:0016779">
    <property type="term" value="F:nucleotidyltransferase activity"/>
    <property type="evidence" value="ECO:0007669"/>
    <property type="project" value="InterPro"/>
</dbReference>
<evidence type="ECO:0000259" key="1">
    <source>
        <dbReference type="Pfam" id="PF01909"/>
    </source>
</evidence>
<organism evidence="2 3">
    <name type="scientific">Candidatus Korarchaeum cryptofilum</name>
    <dbReference type="NCBI Taxonomy" id="498846"/>
    <lineage>
        <taxon>Archaea</taxon>
        <taxon>Thermoproteota</taxon>
        <taxon>Candidatus Korarchaeia</taxon>
        <taxon>Candidatus Korarchaeales</taxon>
        <taxon>Candidatus Korarchaeaceae</taxon>
        <taxon>Candidatus Korarchaeum</taxon>
    </lineage>
</organism>
<dbReference type="AlphaFoldDB" id="A0A429G2D9"/>
<dbReference type="InterPro" id="IPR043519">
    <property type="entry name" value="NT_sf"/>
</dbReference>
<feature type="domain" description="Polymerase nucleotidyl transferase" evidence="1">
    <location>
        <begin position="15"/>
        <end position="56"/>
    </location>
</feature>
<evidence type="ECO:0000313" key="3">
    <source>
        <dbReference type="Proteomes" id="UP000278149"/>
    </source>
</evidence>
<protein>
    <recommendedName>
        <fullName evidence="1">Polymerase nucleotidyl transferase domain-containing protein</fullName>
    </recommendedName>
</protein>
<sequence>MEMQKLLSEIGLRQDDVMGIIKFGSRVKGYSRESSDEDILVITRSEGGEVIYREGKHIIVISLQDFIEEVLRASPLVSAVLSGYEIIYARYPVYFWIERASEALRRARSIHVDKGGVHDFARLGDG</sequence>
<dbReference type="PANTHER" id="PTHR33933:SF1">
    <property type="entry name" value="PROTEIN ADENYLYLTRANSFERASE MNTA-RELATED"/>
    <property type="match status" value="1"/>
</dbReference>
<accession>A0A429G2D9</accession>
<dbReference type="SUPFAM" id="SSF81301">
    <property type="entry name" value="Nucleotidyltransferase"/>
    <property type="match status" value="1"/>
</dbReference>
<reference evidence="2 3" key="1">
    <citation type="submission" date="2018-10" db="EMBL/GenBank/DDBJ databases">
        <title>Co-occurring genomic capacity for anaerobic methane metabolism and dissimilatory sulfite reduction discovered in the Korarchaeota.</title>
        <authorList>
            <person name="Mckay L.J."/>
            <person name="Dlakic M."/>
            <person name="Fields M.W."/>
            <person name="Delmont T.O."/>
            <person name="Eren A.M."/>
            <person name="Jay Z.J."/>
            <person name="Klingelsmith K.B."/>
            <person name="Rusch D.B."/>
            <person name="Inskeep W.P."/>
        </authorList>
    </citation>
    <scope>NUCLEOTIDE SEQUENCE [LARGE SCALE GENOMIC DNA]</scope>
    <source>
        <strain evidence="2 3">WS</strain>
    </source>
</reference>
<dbReference type="Pfam" id="PF01909">
    <property type="entry name" value="NTP_transf_2"/>
    <property type="match status" value="1"/>
</dbReference>
<dbReference type="Gene3D" id="3.30.460.10">
    <property type="entry name" value="Beta Polymerase, domain 2"/>
    <property type="match status" value="1"/>
</dbReference>
<dbReference type="InterPro" id="IPR052548">
    <property type="entry name" value="Type_VII_TA_antitoxin"/>
</dbReference>
<proteinExistence type="predicted"/>
<dbReference type="PANTHER" id="PTHR33933">
    <property type="entry name" value="NUCLEOTIDYLTRANSFERASE"/>
    <property type="match status" value="1"/>
</dbReference>
<gene>
    <name evidence="2" type="ORF">D9Q81_06815</name>
</gene>
<evidence type="ECO:0000313" key="2">
    <source>
        <dbReference type="EMBL" id="RSN67992.1"/>
    </source>
</evidence>
<name>A0A429G2D9_9CREN</name>